<gene>
    <name evidence="5" type="ORF">SAMN06265795_10324</name>
</gene>
<dbReference type="PANTHER" id="PTHR45138">
    <property type="entry name" value="REGULATORY COMPONENTS OF SENSORY TRANSDUCTION SYSTEM"/>
    <property type="match status" value="1"/>
</dbReference>
<feature type="transmembrane region" description="Helical" evidence="3">
    <location>
        <begin position="93"/>
        <end position="113"/>
    </location>
</feature>
<evidence type="ECO:0000256" key="3">
    <source>
        <dbReference type="SAM" id="Phobius"/>
    </source>
</evidence>
<dbReference type="GO" id="GO:0052621">
    <property type="term" value="F:diguanylate cyclase activity"/>
    <property type="evidence" value="ECO:0007669"/>
    <property type="project" value="UniProtKB-EC"/>
</dbReference>
<comment type="catalytic activity">
    <reaction evidence="2">
        <text>2 GTP = 3',3'-c-di-GMP + 2 diphosphate</text>
        <dbReference type="Rhea" id="RHEA:24898"/>
        <dbReference type="ChEBI" id="CHEBI:33019"/>
        <dbReference type="ChEBI" id="CHEBI:37565"/>
        <dbReference type="ChEBI" id="CHEBI:58805"/>
        <dbReference type="EC" id="2.7.7.65"/>
    </reaction>
</comment>
<dbReference type="InterPro" id="IPR029787">
    <property type="entry name" value="Nucleotide_cyclase"/>
</dbReference>
<dbReference type="PROSITE" id="PS50887">
    <property type="entry name" value="GGDEF"/>
    <property type="match status" value="1"/>
</dbReference>
<name>A0A239EUF0_9BURK</name>
<dbReference type="GO" id="GO:1902201">
    <property type="term" value="P:negative regulation of bacterial-type flagellum-dependent cell motility"/>
    <property type="evidence" value="ECO:0007669"/>
    <property type="project" value="TreeGrafter"/>
</dbReference>
<dbReference type="InterPro" id="IPR043128">
    <property type="entry name" value="Rev_trsase/Diguanyl_cyclase"/>
</dbReference>
<dbReference type="Proteomes" id="UP000198284">
    <property type="component" value="Unassembled WGS sequence"/>
</dbReference>
<dbReference type="AlphaFoldDB" id="A0A239EUF0"/>
<dbReference type="Gene3D" id="3.30.70.270">
    <property type="match status" value="1"/>
</dbReference>
<proteinExistence type="predicted"/>
<reference evidence="5 6" key="1">
    <citation type="submission" date="2017-06" db="EMBL/GenBank/DDBJ databases">
        <authorList>
            <person name="Kim H.J."/>
            <person name="Triplett B.A."/>
        </authorList>
    </citation>
    <scope>NUCLEOTIDE SEQUENCE [LARGE SCALE GENOMIC DNA]</scope>
    <source>
        <strain evidence="5 6">U15</strain>
    </source>
</reference>
<feature type="transmembrane region" description="Helical" evidence="3">
    <location>
        <begin position="63"/>
        <end position="81"/>
    </location>
</feature>
<dbReference type="OrthoDB" id="9813903at2"/>
<evidence type="ECO:0000259" key="4">
    <source>
        <dbReference type="PROSITE" id="PS50887"/>
    </source>
</evidence>
<dbReference type="CDD" id="cd01949">
    <property type="entry name" value="GGDEF"/>
    <property type="match status" value="1"/>
</dbReference>
<dbReference type="EMBL" id="FZOT01000003">
    <property type="protein sequence ID" value="SNS48276.1"/>
    <property type="molecule type" value="Genomic_DNA"/>
</dbReference>
<dbReference type="PANTHER" id="PTHR45138:SF9">
    <property type="entry name" value="DIGUANYLATE CYCLASE DGCM-RELATED"/>
    <property type="match status" value="1"/>
</dbReference>
<keyword evidence="3" id="KW-0472">Membrane</keyword>
<feature type="domain" description="GGDEF" evidence="4">
    <location>
        <begin position="242"/>
        <end position="374"/>
    </location>
</feature>
<dbReference type="GO" id="GO:0005886">
    <property type="term" value="C:plasma membrane"/>
    <property type="evidence" value="ECO:0007669"/>
    <property type="project" value="TreeGrafter"/>
</dbReference>
<feature type="transmembrane region" description="Helical" evidence="3">
    <location>
        <begin position="125"/>
        <end position="150"/>
    </location>
</feature>
<dbReference type="NCBIfam" id="TIGR00254">
    <property type="entry name" value="GGDEF"/>
    <property type="match status" value="1"/>
</dbReference>
<evidence type="ECO:0000313" key="5">
    <source>
        <dbReference type="EMBL" id="SNS48276.1"/>
    </source>
</evidence>
<dbReference type="InterPro" id="IPR050469">
    <property type="entry name" value="Diguanylate_Cyclase"/>
</dbReference>
<keyword evidence="3" id="KW-1133">Transmembrane helix</keyword>
<evidence type="ECO:0000256" key="2">
    <source>
        <dbReference type="ARBA" id="ARBA00034247"/>
    </source>
</evidence>
<keyword evidence="3" id="KW-0812">Transmembrane</keyword>
<keyword evidence="6" id="KW-1185">Reference proteome</keyword>
<sequence>MNKAIAVGRRAHSALLARVVPVGTDLHSEAGEEFAKLLNLAVLAALVIPVFVVEFVWFRRWDLAILLSLAGTVMVGAPWIARRTANIGLARELFLISLFSFKLYESLLIGSVFSPGSMWFITMPVVGILFGSMVSASCWLAMGVGALVALHGWFRAHPVSAPALAAHAEFMYTYSLVFMGLAIAAFVFMMEVARKRAWVRLQQANATVKELAERDPLTGLYNRRHVWSELEQEERRAGAERSSFFVFLLDIDHFKTINDTHGHAVGDAVLQRVASALGNEIRGTDCFGRYGGEEFILLFKSANGLHPERFAERLRQCVASLSFVSVEGPRKVTVSIGIAEFSPGESFSKTISRADQALYVAKASGRNRVIRAFPAEESDGDAIRTACVRQAA</sequence>
<organism evidence="5 6">
    <name type="scientific">Noviherbaspirillum humi</name>
    <dbReference type="NCBI Taxonomy" id="1688639"/>
    <lineage>
        <taxon>Bacteria</taxon>
        <taxon>Pseudomonadati</taxon>
        <taxon>Pseudomonadota</taxon>
        <taxon>Betaproteobacteria</taxon>
        <taxon>Burkholderiales</taxon>
        <taxon>Oxalobacteraceae</taxon>
        <taxon>Noviherbaspirillum</taxon>
    </lineage>
</organism>
<feature type="transmembrane region" description="Helical" evidence="3">
    <location>
        <begin position="170"/>
        <end position="190"/>
    </location>
</feature>
<evidence type="ECO:0000256" key="1">
    <source>
        <dbReference type="ARBA" id="ARBA00012528"/>
    </source>
</evidence>
<dbReference type="SUPFAM" id="SSF55073">
    <property type="entry name" value="Nucleotide cyclase"/>
    <property type="match status" value="1"/>
</dbReference>
<feature type="transmembrane region" description="Helical" evidence="3">
    <location>
        <begin position="37"/>
        <end position="56"/>
    </location>
</feature>
<dbReference type="FunFam" id="3.30.70.270:FF:000001">
    <property type="entry name" value="Diguanylate cyclase domain protein"/>
    <property type="match status" value="1"/>
</dbReference>
<dbReference type="GO" id="GO:0043709">
    <property type="term" value="P:cell adhesion involved in single-species biofilm formation"/>
    <property type="evidence" value="ECO:0007669"/>
    <property type="project" value="TreeGrafter"/>
</dbReference>
<accession>A0A239EUF0</accession>
<dbReference type="SMART" id="SM00267">
    <property type="entry name" value="GGDEF"/>
    <property type="match status" value="1"/>
</dbReference>
<evidence type="ECO:0000313" key="6">
    <source>
        <dbReference type="Proteomes" id="UP000198284"/>
    </source>
</evidence>
<protein>
    <recommendedName>
        <fullName evidence="1">diguanylate cyclase</fullName>
        <ecNumber evidence="1">2.7.7.65</ecNumber>
    </recommendedName>
</protein>
<dbReference type="InterPro" id="IPR000160">
    <property type="entry name" value="GGDEF_dom"/>
</dbReference>
<dbReference type="Pfam" id="PF00990">
    <property type="entry name" value="GGDEF"/>
    <property type="match status" value="1"/>
</dbReference>
<dbReference type="EC" id="2.7.7.65" evidence="1"/>